<dbReference type="AlphaFoldDB" id="A0A9Q1GAW0"/>
<gene>
    <name evidence="2" type="ORF">SKAU_G00016030</name>
</gene>
<protein>
    <submittedName>
        <fullName evidence="2">Uncharacterized protein</fullName>
    </submittedName>
</protein>
<evidence type="ECO:0000313" key="2">
    <source>
        <dbReference type="EMBL" id="KAJ8380825.1"/>
    </source>
</evidence>
<reference evidence="2" key="1">
    <citation type="journal article" date="2023" name="Science">
        <title>Genome structures resolve the early diversification of teleost fishes.</title>
        <authorList>
            <person name="Parey E."/>
            <person name="Louis A."/>
            <person name="Montfort J."/>
            <person name="Bouchez O."/>
            <person name="Roques C."/>
            <person name="Iampietro C."/>
            <person name="Lluch J."/>
            <person name="Castinel A."/>
            <person name="Donnadieu C."/>
            <person name="Desvignes T."/>
            <person name="Floi Bucao C."/>
            <person name="Jouanno E."/>
            <person name="Wen M."/>
            <person name="Mejri S."/>
            <person name="Dirks R."/>
            <person name="Jansen H."/>
            <person name="Henkel C."/>
            <person name="Chen W.J."/>
            <person name="Zahm M."/>
            <person name="Cabau C."/>
            <person name="Klopp C."/>
            <person name="Thompson A.W."/>
            <person name="Robinson-Rechavi M."/>
            <person name="Braasch I."/>
            <person name="Lecointre G."/>
            <person name="Bobe J."/>
            <person name="Postlethwait J.H."/>
            <person name="Berthelot C."/>
            <person name="Roest Crollius H."/>
            <person name="Guiguen Y."/>
        </authorList>
    </citation>
    <scope>NUCLEOTIDE SEQUENCE</scope>
    <source>
        <strain evidence="2">WJC10195</strain>
    </source>
</reference>
<sequence length="109" mass="11989">MPRISFGAFSHIVRDRSRRLAAKRLNETRYSKYATVTVPTGMRQDSGPETGLAELCRDSLEALVWPRLRSERMASAAGCRASLPADRAARERSPHAADAHGERDGIIPG</sequence>
<feature type="compositionally biased region" description="Basic and acidic residues" evidence="1">
    <location>
        <begin position="87"/>
        <end position="109"/>
    </location>
</feature>
<organism evidence="2 3">
    <name type="scientific">Synaphobranchus kaupii</name>
    <name type="common">Kaup's arrowtooth eel</name>
    <dbReference type="NCBI Taxonomy" id="118154"/>
    <lineage>
        <taxon>Eukaryota</taxon>
        <taxon>Metazoa</taxon>
        <taxon>Chordata</taxon>
        <taxon>Craniata</taxon>
        <taxon>Vertebrata</taxon>
        <taxon>Euteleostomi</taxon>
        <taxon>Actinopterygii</taxon>
        <taxon>Neopterygii</taxon>
        <taxon>Teleostei</taxon>
        <taxon>Anguilliformes</taxon>
        <taxon>Synaphobranchidae</taxon>
        <taxon>Synaphobranchus</taxon>
    </lineage>
</organism>
<keyword evidence="3" id="KW-1185">Reference proteome</keyword>
<proteinExistence type="predicted"/>
<dbReference type="Proteomes" id="UP001152622">
    <property type="component" value="Chromosome 1"/>
</dbReference>
<evidence type="ECO:0000256" key="1">
    <source>
        <dbReference type="SAM" id="MobiDB-lite"/>
    </source>
</evidence>
<accession>A0A9Q1GAW0</accession>
<evidence type="ECO:0000313" key="3">
    <source>
        <dbReference type="Proteomes" id="UP001152622"/>
    </source>
</evidence>
<comment type="caution">
    <text evidence="2">The sequence shown here is derived from an EMBL/GenBank/DDBJ whole genome shotgun (WGS) entry which is preliminary data.</text>
</comment>
<name>A0A9Q1GAW0_SYNKA</name>
<feature type="region of interest" description="Disordered" evidence="1">
    <location>
        <begin position="81"/>
        <end position="109"/>
    </location>
</feature>
<dbReference type="EMBL" id="JAINUF010000001">
    <property type="protein sequence ID" value="KAJ8380825.1"/>
    <property type="molecule type" value="Genomic_DNA"/>
</dbReference>